<protein>
    <recommendedName>
        <fullName evidence="4">F-box domain-containing protein</fullName>
    </recommendedName>
</protein>
<dbReference type="InterPro" id="IPR032675">
    <property type="entry name" value="LRR_dom_sf"/>
</dbReference>
<keyword evidence="1" id="KW-0472">Membrane</keyword>
<proteinExistence type="predicted"/>
<comment type="caution">
    <text evidence="2">The sequence shown here is derived from an EMBL/GenBank/DDBJ whole genome shotgun (WGS) entry which is preliminary data.</text>
</comment>
<dbReference type="InterPro" id="IPR036047">
    <property type="entry name" value="F-box-like_dom_sf"/>
</dbReference>
<keyword evidence="1" id="KW-0812">Transmembrane</keyword>
<dbReference type="AlphaFoldDB" id="A0A8H7BVB8"/>
<keyword evidence="1" id="KW-1133">Transmembrane helix</keyword>
<organism evidence="2 3">
    <name type="scientific">Agaricus bisporus var. burnettii</name>
    <dbReference type="NCBI Taxonomy" id="192524"/>
    <lineage>
        <taxon>Eukaryota</taxon>
        <taxon>Fungi</taxon>
        <taxon>Dikarya</taxon>
        <taxon>Basidiomycota</taxon>
        <taxon>Agaricomycotina</taxon>
        <taxon>Agaricomycetes</taxon>
        <taxon>Agaricomycetidae</taxon>
        <taxon>Agaricales</taxon>
        <taxon>Agaricineae</taxon>
        <taxon>Agaricaceae</taxon>
        <taxon>Agaricus</taxon>
    </lineage>
</organism>
<dbReference type="EMBL" id="JABXXO010000016">
    <property type="protein sequence ID" value="KAF7759809.1"/>
    <property type="molecule type" value="Genomic_DNA"/>
</dbReference>
<gene>
    <name evidence="2" type="ORF">Agabi119p4_11504</name>
</gene>
<evidence type="ECO:0000313" key="3">
    <source>
        <dbReference type="Proteomes" id="UP000629468"/>
    </source>
</evidence>
<dbReference type="SUPFAM" id="SSF81383">
    <property type="entry name" value="F-box domain"/>
    <property type="match status" value="1"/>
</dbReference>
<feature type="transmembrane region" description="Helical" evidence="1">
    <location>
        <begin position="68"/>
        <end position="89"/>
    </location>
</feature>
<dbReference type="Gene3D" id="3.80.10.10">
    <property type="entry name" value="Ribonuclease Inhibitor"/>
    <property type="match status" value="1"/>
</dbReference>
<dbReference type="Proteomes" id="UP000629468">
    <property type="component" value="Unassembled WGS sequence"/>
</dbReference>
<evidence type="ECO:0008006" key="4">
    <source>
        <dbReference type="Google" id="ProtNLM"/>
    </source>
</evidence>
<accession>A0A8H7BVB8</accession>
<reference evidence="2 3" key="1">
    <citation type="journal article" name="Sci. Rep.">
        <title>Telomere-to-telomere assembled and centromere annotated genomes of the two main subspecies of the button mushroom Agaricus bisporus reveal especially polymorphic chromosome ends.</title>
        <authorList>
            <person name="Sonnenberg A.S.M."/>
            <person name="Sedaghat-Telgerd N."/>
            <person name="Lavrijssen B."/>
            <person name="Ohm R.A."/>
            <person name="Hendrickx P.M."/>
            <person name="Scholtmeijer K."/>
            <person name="Baars J.J.P."/>
            <person name="van Peer A."/>
        </authorList>
    </citation>
    <scope>NUCLEOTIDE SEQUENCE [LARGE SCALE GENOMIC DNA]</scope>
    <source>
        <strain evidence="2 3">H119_p4</strain>
    </source>
</reference>
<sequence length="540" mass="62163">MRDMNNLDDNDKNLRAVVLKCWEEEKENEENDNNSKVSTQVLPPELLSVVFLYVCAEESFARNNRHSIFLLASVCSYWRALVLGMTFLWSRLTLTVNPNSQGDPSVLQYFLDNVKQTPFALCLLFSQKQEYFSVPLGRMSAIEALLLKDRNRGKLETLRIEGFSLALCGYLPRFQSICRLEIGGIPYLNYWQPDSLQPLDLSNLAGLNQVEFYSSGCSLGVVMPWTQITSLTLKSEDIYVCVFFFTQCPNLQEFHCFSPLKFNTRVSYPEIVDNFTSEKVENLSWTSNPEQKCVTLFSRLRLPSLRSLQWYSRSYRMSDIRPDEASALHNLFSSSAFTLSCFRLHNAGSWTIDFIKTILSRAKNLRVLHLTKCNYKFVIDTLFVLRHEPDGGTFLPLLETLIIQEPEGSIRPSERERQEIQLASHIIPIFQTRDPEKKKSFSLQLSQTAGLHSKDMRTVYNALRSEGYAFNIWVDSAMTCSVKEVLERERWKKGMRNAPMVSGTHWYTSRNDEDEDQDWGDEPSTRLIREAACCSLSPTT</sequence>
<name>A0A8H7BVB8_AGABI</name>
<evidence type="ECO:0000256" key="1">
    <source>
        <dbReference type="SAM" id="Phobius"/>
    </source>
</evidence>
<evidence type="ECO:0000313" key="2">
    <source>
        <dbReference type="EMBL" id="KAF7759809.1"/>
    </source>
</evidence>